<protein>
    <submittedName>
        <fullName evidence="3">GNAT family N-acetyltransferase</fullName>
    </submittedName>
</protein>
<name>A0AAJ2NL41_ALKPS</name>
<dbReference type="CDD" id="cd04301">
    <property type="entry name" value="NAT_SF"/>
    <property type="match status" value="1"/>
</dbReference>
<dbReference type="RefSeq" id="WP_075682895.1">
    <property type="nucleotide sequence ID" value="NZ_CP144224.1"/>
</dbReference>
<dbReference type="PANTHER" id="PTHR13947">
    <property type="entry name" value="GNAT FAMILY N-ACETYLTRANSFERASE"/>
    <property type="match status" value="1"/>
</dbReference>
<dbReference type="Pfam" id="PF00583">
    <property type="entry name" value="Acetyltransf_1"/>
    <property type="match status" value="1"/>
</dbReference>
<keyword evidence="1" id="KW-0808">Transferase</keyword>
<sequence>MDIRLLDAANAYDYKCLRLRALKHHPEAFSSSYEEEKKWSLKKTEKRLTLDHFITFGAYVDEQLVGMVTLLKEAKQKIMHRGTIVAMYVAPEQRKSGIGKALVKQAILTAKNECEMERIYLTVTSTNLPAKRLYESLGFTTYGVDQHALKIDDCYYDEDLMVLAL</sequence>
<gene>
    <name evidence="3" type="ORF">RYX45_07190</name>
</gene>
<evidence type="ECO:0000313" key="4">
    <source>
        <dbReference type="Proteomes" id="UP001285636"/>
    </source>
</evidence>
<dbReference type="GO" id="GO:0008080">
    <property type="term" value="F:N-acetyltransferase activity"/>
    <property type="evidence" value="ECO:0007669"/>
    <property type="project" value="InterPro"/>
</dbReference>
<evidence type="ECO:0000313" key="3">
    <source>
        <dbReference type="EMBL" id="MDV2884959.1"/>
    </source>
</evidence>
<dbReference type="Gene3D" id="3.40.630.30">
    <property type="match status" value="1"/>
</dbReference>
<dbReference type="PROSITE" id="PS51186">
    <property type="entry name" value="GNAT"/>
    <property type="match status" value="1"/>
</dbReference>
<feature type="domain" description="N-acetyltransferase" evidence="2">
    <location>
        <begin position="1"/>
        <end position="165"/>
    </location>
</feature>
<dbReference type="PANTHER" id="PTHR13947:SF37">
    <property type="entry name" value="LD18367P"/>
    <property type="match status" value="1"/>
</dbReference>
<dbReference type="EMBL" id="JAWJAY010000001">
    <property type="protein sequence ID" value="MDV2884959.1"/>
    <property type="molecule type" value="Genomic_DNA"/>
</dbReference>
<dbReference type="AlphaFoldDB" id="A0AAJ2NL41"/>
<dbReference type="InterPro" id="IPR000182">
    <property type="entry name" value="GNAT_dom"/>
</dbReference>
<dbReference type="SUPFAM" id="SSF55729">
    <property type="entry name" value="Acyl-CoA N-acyltransferases (Nat)"/>
    <property type="match status" value="1"/>
</dbReference>
<organism evidence="3 4">
    <name type="scientific">Alkalihalophilus pseudofirmus</name>
    <name type="common">Bacillus pseudofirmus</name>
    <dbReference type="NCBI Taxonomy" id="79885"/>
    <lineage>
        <taxon>Bacteria</taxon>
        <taxon>Bacillati</taxon>
        <taxon>Bacillota</taxon>
        <taxon>Bacilli</taxon>
        <taxon>Bacillales</taxon>
        <taxon>Bacillaceae</taxon>
        <taxon>Alkalihalophilus</taxon>
    </lineage>
</organism>
<proteinExistence type="predicted"/>
<dbReference type="Proteomes" id="UP001285636">
    <property type="component" value="Unassembled WGS sequence"/>
</dbReference>
<reference evidence="3" key="1">
    <citation type="submission" date="2023-10" db="EMBL/GenBank/DDBJ databases">
        <title>Screening of Alkalihalophilus pseudofirmusBZ-TG-HK211 and Its Alleviation of Salt Stress on Rapeseed Growth.</title>
        <authorList>
            <person name="Zhao B."/>
            <person name="Guo T."/>
        </authorList>
    </citation>
    <scope>NUCLEOTIDE SEQUENCE</scope>
    <source>
        <strain evidence="3">BZ-TG-HK211</strain>
    </source>
</reference>
<dbReference type="InterPro" id="IPR050769">
    <property type="entry name" value="NAT_camello-type"/>
</dbReference>
<evidence type="ECO:0000259" key="2">
    <source>
        <dbReference type="PROSITE" id="PS51186"/>
    </source>
</evidence>
<dbReference type="InterPro" id="IPR016181">
    <property type="entry name" value="Acyl_CoA_acyltransferase"/>
</dbReference>
<comment type="caution">
    <text evidence="3">The sequence shown here is derived from an EMBL/GenBank/DDBJ whole genome shotgun (WGS) entry which is preliminary data.</text>
</comment>
<evidence type="ECO:0000256" key="1">
    <source>
        <dbReference type="ARBA" id="ARBA00022679"/>
    </source>
</evidence>
<accession>A0AAJ2NL41</accession>